<feature type="transmembrane region" description="Helical" evidence="6">
    <location>
        <begin position="427"/>
        <end position="448"/>
    </location>
</feature>
<dbReference type="EMBL" id="OKRB01000129">
    <property type="protein sequence ID" value="SPE28734.1"/>
    <property type="molecule type" value="Genomic_DNA"/>
</dbReference>
<dbReference type="Proteomes" id="UP000239735">
    <property type="component" value="Unassembled WGS sequence"/>
</dbReference>
<feature type="transmembrane region" description="Helical" evidence="6">
    <location>
        <begin position="486"/>
        <end position="508"/>
    </location>
</feature>
<dbReference type="PIRSF" id="PIRSF006060">
    <property type="entry name" value="AA_transporter"/>
    <property type="match status" value="1"/>
</dbReference>
<feature type="region of interest" description="Disordered" evidence="5">
    <location>
        <begin position="1"/>
        <end position="29"/>
    </location>
</feature>
<feature type="transmembrane region" description="Helical" evidence="6">
    <location>
        <begin position="45"/>
        <end position="66"/>
    </location>
</feature>
<gene>
    <name evidence="7" type="ORF">SBA5_690018</name>
</gene>
<feature type="transmembrane region" description="Helical" evidence="6">
    <location>
        <begin position="514"/>
        <end position="532"/>
    </location>
</feature>
<dbReference type="Pfam" id="PF13520">
    <property type="entry name" value="AA_permease_2"/>
    <property type="match status" value="1"/>
</dbReference>
<feature type="transmembrane region" description="Helical" evidence="6">
    <location>
        <begin position="118"/>
        <end position="135"/>
    </location>
</feature>
<accession>A0A2N9LZV3</accession>
<feature type="transmembrane region" description="Helical" evidence="6">
    <location>
        <begin position="275"/>
        <end position="298"/>
    </location>
</feature>
<evidence type="ECO:0000256" key="2">
    <source>
        <dbReference type="ARBA" id="ARBA00022692"/>
    </source>
</evidence>
<dbReference type="GO" id="GO:0015179">
    <property type="term" value="F:L-amino acid transmembrane transporter activity"/>
    <property type="evidence" value="ECO:0007669"/>
    <property type="project" value="TreeGrafter"/>
</dbReference>
<proteinExistence type="predicted"/>
<feature type="transmembrane region" description="Helical" evidence="6">
    <location>
        <begin position="78"/>
        <end position="98"/>
    </location>
</feature>
<feature type="transmembrane region" description="Helical" evidence="6">
    <location>
        <begin position="380"/>
        <end position="406"/>
    </location>
</feature>
<keyword evidence="4 6" id="KW-0472">Membrane</keyword>
<evidence type="ECO:0000256" key="3">
    <source>
        <dbReference type="ARBA" id="ARBA00022989"/>
    </source>
</evidence>
<name>A0A2N9LZV3_9BACT</name>
<evidence type="ECO:0000256" key="1">
    <source>
        <dbReference type="ARBA" id="ARBA00004141"/>
    </source>
</evidence>
<evidence type="ECO:0000256" key="5">
    <source>
        <dbReference type="SAM" id="MobiDB-lite"/>
    </source>
</evidence>
<dbReference type="PANTHER" id="PTHR11785:SF512">
    <property type="entry name" value="SOBREMESA, ISOFORM B"/>
    <property type="match status" value="1"/>
</dbReference>
<comment type="subcellular location">
    <subcellularLocation>
        <location evidence="1">Membrane</location>
        <topology evidence="1">Multi-pass membrane protein</topology>
    </subcellularLocation>
</comment>
<evidence type="ECO:0000256" key="6">
    <source>
        <dbReference type="SAM" id="Phobius"/>
    </source>
</evidence>
<feature type="transmembrane region" description="Helical" evidence="6">
    <location>
        <begin position="319"/>
        <end position="340"/>
    </location>
</feature>
<organism evidence="7 8">
    <name type="scientific">Candidatus Sulfuritelmatomonas gaucii</name>
    <dbReference type="NCBI Taxonomy" id="2043161"/>
    <lineage>
        <taxon>Bacteria</taxon>
        <taxon>Pseudomonadati</taxon>
        <taxon>Acidobacteriota</taxon>
        <taxon>Terriglobia</taxon>
        <taxon>Terriglobales</taxon>
        <taxon>Acidobacteriaceae</taxon>
        <taxon>Candidatus Sulfuritelmatomonas</taxon>
    </lineage>
</organism>
<dbReference type="InterPro" id="IPR002293">
    <property type="entry name" value="AA/rel_permease1"/>
</dbReference>
<feature type="transmembrane region" description="Helical" evidence="6">
    <location>
        <begin position="185"/>
        <end position="206"/>
    </location>
</feature>
<reference evidence="8" key="1">
    <citation type="submission" date="2018-02" db="EMBL/GenBank/DDBJ databases">
        <authorList>
            <person name="Hausmann B."/>
        </authorList>
    </citation>
    <scope>NUCLEOTIDE SEQUENCE [LARGE SCALE GENOMIC DNA]</scope>
    <source>
        <strain evidence="8">Peat soil MAG SbA5</strain>
    </source>
</reference>
<dbReference type="GO" id="GO:0016020">
    <property type="term" value="C:membrane"/>
    <property type="evidence" value="ECO:0007669"/>
    <property type="project" value="UniProtKB-SubCell"/>
</dbReference>
<evidence type="ECO:0000313" key="8">
    <source>
        <dbReference type="Proteomes" id="UP000239735"/>
    </source>
</evidence>
<keyword evidence="3 6" id="KW-1133">Transmembrane helix</keyword>
<sequence length="548" mass="58073">MDTKTGTDPLSGARKSGSDGSASATSAQTETLTGLGAGPQMVQRLGLFSATTIVVGSMIGSGIFIVDSDIARGTDSPALYLAAWIVTGVMTMIGALSYGELAAMMPKAGGQYVYLRESLGPLWGFLYGWTLFLVIQTGTIAAVCVAFGKFLGVFFPTVSSTHWLWHIAHVPAIPVGPMVLGNMDIGVSTANLTGIAVVAFVAAVNIRGVQLGAAMQNVFTVAKALALAGLVLLGFTVGRSGAAIAANFGEHWSYFWRNAGWSAMHPVQVGAQGRIALVGPIVILAVVQVGSLFSCDAWNNVTFTAGEIKNPRRNVPLSLALGVAFVVVTYILASAAYMMVLPLHGNPHGATIFARGIQYASEDRIAAAVLQQIFPQVGGYLMAGAILISTFGCANGMTLAGARVYYAMARDGLFFQSVGKLHPRFRTPMIGLVVQAIWTTILCVSGSYSQLLDYIIFAALVFYILTIGGLFVLRRKQPDAPRPYKAFGYPFLPGLYIVMATVLCAALLRYKPQYTWPGLILVLLGIPVYVYWSRSARRAAVAANGLGE</sequence>
<feature type="compositionally biased region" description="Low complexity" evidence="5">
    <location>
        <begin position="18"/>
        <end position="27"/>
    </location>
</feature>
<keyword evidence="2 6" id="KW-0812">Transmembrane</keyword>
<evidence type="ECO:0000256" key="4">
    <source>
        <dbReference type="ARBA" id="ARBA00023136"/>
    </source>
</evidence>
<dbReference type="PANTHER" id="PTHR11785">
    <property type="entry name" value="AMINO ACID TRANSPORTER"/>
    <property type="match status" value="1"/>
</dbReference>
<dbReference type="Gene3D" id="1.20.1740.10">
    <property type="entry name" value="Amino acid/polyamine transporter I"/>
    <property type="match status" value="1"/>
</dbReference>
<feature type="transmembrane region" description="Helical" evidence="6">
    <location>
        <begin position="218"/>
        <end position="238"/>
    </location>
</feature>
<evidence type="ECO:0000313" key="7">
    <source>
        <dbReference type="EMBL" id="SPE28734.1"/>
    </source>
</evidence>
<feature type="transmembrane region" description="Helical" evidence="6">
    <location>
        <begin position="454"/>
        <end position="474"/>
    </location>
</feature>
<protein>
    <submittedName>
        <fullName evidence="7">Amino acid transporter, L-type amino acid transporter (LAT) family</fullName>
    </submittedName>
</protein>
<dbReference type="InterPro" id="IPR050598">
    <property type="entry name" value="AminoAcid_Transporter"/>
</dbReference>
<dbReference type="AlphaFoldDB" id="A0A2N9LZV3"/>